<sequence length="40" mass="4773">MFWVFATILIIILILIMFLNWFLPDGTLSKSFKHLFAKEN</sequence>
<feature type="transmembrane region" description="Helical" evidence="1">
    <location>
        <begin position="6"/>
        <end position="23"/>
    </location>
</feature>
<keyword evidence="1" id="KW-0812">Transmembrane</keyword>
<evidence type="ECO:0000256" key="1">
    <source>
        <dbReference type="SAM" id="Phobius"/>
    </source>
</evidence>
<accession>A0A6C0E8S1</accession>
<organism evidence="2">
    <name type="scientific">viral metagenome</name>
    <dbReference type="NCBI Taxonomy" id="1070528"/>
    <lineage>
        <taxon>unclassified sequences</taxon>
        <taxon>metagenomes</taxon>
        <taxon>organismal metagenomes</taxon>
    </lineage>
</organism>
<keyword evidence="1" id="KW-1133">Transmembrane helix</keyword>
<reference evidence="2" key="1">
    <citation type="journal article" date="2020" name="Nature">
        <title>Giant virus diversity and host interactions through global metagenomics.</title>
        <authorList>
            <person name="Schulz F."/>
            <person name="Roux S."/>
            <person name="Paez-Espino D."/>
            <person name="Jungbluth S."/>
            <person name="Walsh D.A."/>
            <person name="Denef V.J."/>
            <person name="McMahon K.D."/>
            <person name="Konstantinidis K.T."/>
            <person name="Eloe-Fadrosh E.A."/>
            <person name="Kyrpides N.C."/>
            <person name="Woyke T."/>
        </authorList>
    </citation>
    <scope>NUCLEOTIDE SEQUENCE</scope>
    <source>
        <strain evidence="2">GVMAG-M-3300023179-150</strain>
    </source>
</reference>
<protein>
    <submittedName>
        <fullName evidence="2">Uncharacterized protein</fullName>
    </submittedName>
</protein>
<dbReference type="EMBL" id="MN739756">
    <property type="protein sequence ID" value="QHT25132.1"/>
    <property type="molecule type" value="Genomic_DNA"/>
</dbReference>
<name>A0A6C0E8S1_9ZZZZ</name>
<keyword evidence="1" id="KW-0472">Membrane</keyword>
<dbReference type="AlphaFoldDB" id="A0A6C0E8S1"/>
<evidence type="ECO:0000313" key="2">
    <source>
        <dbReference type="EMBL" id="QHT25132.1"/>
    </source>
</evidence>
<proteinExistence type="predicted"/>